<dbReference type="InterPro" id="IPR023213">
    <property type="entry name" value="CAT-like_dom_sf"/>
</dbReference>
<evidence type="ECO:0000256" key="5">
    <source>
        <dbReference type="ARBA" id="ARBA00022823"/>
    </source>
</evidence>
<evidence type="ECO:0000256" key="3">
    <source>
        <dbReference type="ARBA" id="ARBA00011484"/>
    </source>
</evidence>
<dbReference type="Gene3D" id="4.10.320.10">
    <property type="entry name" value="E3-binding domain"/>
    <property type="match status" value="1"/>
</dbReference>
<evidence type="ECO:0000256" key="4">
    <source>
        <dbReference type="ARBA" id="ARBA00022679"/>
    </source>
</evidence>
<dbReference type="EC" id="2.3.1.-" evidence="7"/>
<feature type="domain" description="Lipoyl-binding" evidence="9">
    <location>
        <begin position="1"/>
        <end position="76"/>
    </location>
</feature>
<evidence type="ECO:0000256" key="7">
    <source>
        <dbReference type="RuleBase" id="RU003423"/>
    </source>
</evidence>
<dbReference type="InterPro" id="IPR036625">
    <property type="entry name" value="E3-bd_dom_sf"/>
</dbReference>
<dbReference type="InterPro" id="IPR004167">
    <property type="entry name" value="PSBD"/>
</dbReference>
<dbReference type="PANTHER" id="PTHR43178:SF5">
    <property type="entry name" value="LIPOAMIDE ACYLTRANSFERASE COMPONENT OF BRANCHED-CHAIN ALPHA-KETO ACID DEHYDROGENASE COMPLEX, MITOCHONDRIAL"/>
    <property type="match status" value="1"/>
</dbReference>
<dbReference type="Gene3D" id="3.30.559.10">
    <property type="entry name" value="Chloramphenicol acetyltransferase-like domain"/>
    <property type="match status" value="1"/>
</dbReference>
<dbReference type="AlphaFoldDB" id="A0A9X3EVK4"/>
<name>A0A9X3EVK4_9BACT</name>
<dbReference type="Pfam" id="PF02817">
    <property type="entry name" value="E3_binding"/>
    <property type="match status" value="1"/>
</dbReference>
<dbReference type="InterPro" id="IPR050743">
    <property type="entry name" value="2-oxoacid_DH_E2_comp"/>
</dbReference>
<keyword evidence="5 7" id="KW-0450">Lipoyl</keyword>
<dbReference type="SUPFAM" id="SSF47005">
    <property type="entry name" value="Peripheral subunit-binding domain of 2-oxo acid dehydrogenase complex"/>
    <property type="match status" value="1"/>
</dbReference>
<dbReference type="Pfam" id="PF00198">
    <property type="entry name" value="2-oxoacid_dh"/>
    <property type="match status" value="1"/>
</dbReference>
<comment type="caution">
    <text evidence="11">The sequence shown here is derived from an EMBL/GenBank/DDBJ whole genome shotgun (WGS) entry which is preliminary data.</text>
</comment>
<sequence>MLEFKLPEIGEGVVEGEIVRWHKQPGEPVEANEALVEVMTDKATIEVPSPVAATVRELKAQVGDICAVEQVIAILEVGSARPATSPVATAATPAAPTTAAAPSNMSSGSVLATPAARALAREEGIDLRGLPTDDRGRITKQDVLKAAEAAKTPAPVVAPPVVTPPVAAAVNGKAAPAPAAAPPSAVAAPSSAGKAAPAPTPAQPAAAPVRQPHAAEAAADDEVIPFRGMRRRIAEAMTRSYTSAVHYTYVEQVNVTKLVRLRQEAKAAAQEQGVSLTFLPFIVKAVVHALKKYPIVNAELDEAGGRILVKKRYNIGVAAATDQGLMVPVVHGADRLSILDIGREIARLGEAAKNGTAKREDLTGGTFTISSLGNIGGVLATPIINFPEVGILGVHAIRKTPIVDDHNNIVVGHLMNLSVSLDHRVVDGFEGANFLQEVRRFLEDPNLLLLAGI</sequence>
<evidence type="ECO:0000256" key="8">
    <source>
        <dbReference type="SAM" id="MobiDB-lite"/>
    </source>
</evidence>
<evidence type="ECO:0000313" key="11">
    <source>
        <dbReference type="EMBL" id="MCY1011063.1"/>
    </source>
</evidence>
<evidence type="ECO:0000259" key="10">
    <source>
        <dbReference type="PROSITE" id="PS51826"/>
    </source>
</evidence>
<dbReference type="GO" id="GO:0005737">
    <property type="term" value="C:cytoplasm"/>
    <property type="evidence" value="ECO:0007669"/>
    <property type="project" value="TreeGrafter"/>
</dbReference>
<evidence type="ECO:0000313" key="12">
    <source>
        <dbReference type="Proteomes" id="UP001150924"/>
    </source>
</evidence>
<keyword evidence="6 7" id="KW-0012">Acyltransferase</keyword>
<dbReference type="GO" id="GO:0031405">
    <property type="term" value="F:lipoic acid binding"/>
    <property type="evidence" value="ECO:0007669"/>
    <property type="project" value="TreeGrafter"/>
</dbReference>
<feature type="domain" description="Peripheral subunit-binding (PSBD)" evidence="10">
    <location>
        <begin position="111"/>
        <end position="147"/>
    </location>
</feature>
<keyword evidence="4 7" id="KW-0808">Transferase</keyword>
<feature type="compositionally biased region" description="Low complexity" evidence="8">
    <location>
        <begin position="175"/>
        <end position="217"/>
    </location>
</feature>
<dbReference type="CDD" id="cd06849">
    <property type="entry name" value="lipoyl_domain"/>
    <property type="match status" value="1"/>
</dbReference>
<evidence type="ECO:0000256" key="2">
    <source>
        <dbReference type="ARBA" id="ARBA00007317"/>
    </source>
</evidence>
<dbReference type="RefSeq" id="WP_267774278.1">
    <property type="nucleotide sequence ID" value="NZ_JAPNKE010000002.1"/>
</dbReference>
<feature type="region of interest" description="Disordered" evidence="8">
    <location>
        <begin position="175"/>
        <end position="218"/>
    </location>
</feature>
<dbReference type="Pfam" id="PF00364">
    <property type="entry name" value="Biotin_lipoyl"/>
    <property type="match status" value="1"/>
</dbReference>
<comment type="subunit">
    <text evidence="3">Forms a 24-polypeptide structural core with octahedral symmetry.</text>
</comment>
<comment type="similarity">
    <text evidence="2 7">Belongs to the 2-oxoacid dehydrogenase family.</text>
</comment>
<reference evidence="11" key="1">
    <citation type="submission" date="2022-11" db="EMBL/GenBank/DDBJ databases">
        <title>Minimal conservation of predation-associated metabolite biosynthetic gene clusters underscores biosynthetic potential of Myxococcota including descriptions for ten novel species: Archangium lansinium sp. nov., Myxococcus landrumus sp. nov., Nannocystis bai.</title>
        <authorList>
            <person name="Ahearne A."/>
            <person name="Stevens C."/>
            <person name="Phillips K."/>
        </authorList>
    </citation>
    <scope>NUCLEOTIDE SEQUENCE</scope>
    <source>
        <strain evidence="11">Na p29</strain>
    </source>
</reference>
<keyword evidence="12" id="KW-1185">Reference proteome</keyword>
<organism evidence="11 12">
    <name type="scientific">Nannocystis pusilla</name>
    <dbReference type="NCBI Taxonomy" id="889268"/>
    <lineage>
        <taxon>Bacteria</taxon>
        <taxon>Pseudomonadati</taxon>
        <taxon>Myxococcota</taxon>
        <taxon>Polyangia</taxon>
        <taxon>Nannocystales</taxon>
        <taxon>Nannocystaceae</taxon>
        <taxon>Nannocystis</taxon>
    </lineage>
</organism>
<dbReference type="InterPro" id="IPR011053">
    <property type="entry name" value="Single_hybrid_motif"/>
</dbReference>
<accession>A0A9X3EVK4</accession>
<dbReference type="FunFam" id="3.30.559.10:FF:000007">
    <property type="entry name" value="Dihydrolipoamide acetyltransferase component of pyruvate dehydrogenase complex"/>
    <property type="match status" value="1"/>
</dbReference>
<dbReference type="GO" id="GO:0016407">
    <property type="term" value="F:acetyltransferase activity"/>
    <property type="evidence" value="ECO:0007669"/>
    <property type="project" value="TreeGrafter"/>
</dbReference>
<dbReference type="InterPro" id="IPR000089">
    <property type="entry name" value="Biotin_lipoyl"/>
</dbReference>
<evidence type="ECO:0000256" key="6">
    <source>
        <dbReference type="ARBA" id="ARBA00023315"/>
    </source>
</evidence>
<dbReference type="PROSITE" id="PS51826">
    <property type="entry name" value="PSBD"/>
    <property type="match status" value="1"/>
</dbReference>
<dbReference type="PROSITE" id="PS50968">
    <property type="entry name" value="BIOTINYL_LIPOYL"/>
    <property type="match status" value="1"/>
</dbReference>
<proteinExistence type="inferred from homology"/>
<dbReference type="Proteomes" id="UP001150924">
    <property type="component" value="Unassembled WGS sequence"/>
</dbReference>
<dbReference type="InterPro" id="IPR001078">
    <property type="entry name" value="2-oxoacid_DH_actylTfrase"/>
</dbReference>
<gene>
    <name evidence="11" type="ORF">OV079_36960</name>
</gene>
<protein>
    <recommendedName>
        <fullName evidence="7">Dihydrolipoamide acetyltransferase component of pyruvate dehydrogenase complex</fullName>
        <ecNumber evidence="7">2.3.1.-</ecNumber>
    </recommendedName>
</protein>
<dbReference type="EMBL" id="JAPNKE010000002">
    <property type="protein sequence ID" value="MCY1011063.1"/>
    <property type="molecule type" value="Genomic_DNA"/>
</dbReference>
<dbReference type="Gene3D" id="2.40.50.100">
    <property type="match status" value="1"/>
</dbReference>
<evidence type="ECO:0000259" key="9">
    <source>
        <dbReference type="PROSITE" id="PS50968"/>
    </source>
</evidence>
<comment type="cofactor">
    <cofactor evidence="1 7">
        <name>(R)-lipoate</name>
        <dbReference type="ChEBI" id="CHEBI:83088"/>
    </cofactor>
</comment>
<dbReference type="PANTHER" id="PTHR43178">
    <property type="entry name" value="DIHYDROLIPOAMIDE ACETYLTRANSFERASE COMPONENT OF PYRUVATE DEHYDROGENASE COMPLEX"/>
    <property type="match status" value="1"/>
</dbReference>
<dbReference type="SUPFAM" id="SSF51230">
    <property type="entry name" value="Single hybrid motif"/>
    <property type="match status" value="1"/>
</dbReference>
<evidence type="ECO:0000256" key="1">
    <source>
        <dbReference type="ARBA" id="ARBA00001938"/>
    </source>
</evidence>
<dbReference type="SUPFAM" id="SSF52777">
    <property type="entry name" value="CoA-dependent acyltransferases"/>
    <property type="match status" value="1"/>
</dbReference>